<protein>
    <submittedName>
        <fullName evidence="1">Uncharacterized protein</fullName>
    </submittedName>
</protein>
<evidence type="ECO:0000313" key="2">
    <source>
        <dbReference type="Proteomes" id="UP000238479"/>
    </source>
</evidence>
<keyword evidence="2" id="KW-1185">Reference proteome</keyword>
<gene>
    <name evidence="1" type="ORF">RchiOBHm_Chr4g0441661</name>
</gene>
<evidence type="ECO:0000313" key="1">
    <source>
        <dbReference type="EMBL" id="PRQ40947.1"/>
    </source>
</evidence>
<accession>A0A2P6R3C7</accession>
<sequence>MCALDDDFLEALSVQSQKIEIKNEEGKRRECEVMGERKWEGMIIEGGLRL</sequence>
<organism evidence="1 2">
    <name type="scientific">Rosa chinensis</name>
    <name type="common">China rose</name>
    <dbReference type="NCBI Taxonomy" id="74649"/>
    <lineage>
        <taxon>Eukaryota</taxon>
        <taxon>Viridiplantae</taxon>
        <taxon>Streptophyta</taxon>
        <taxon>Embryophyta</taxon>
        <taxon>Tracheophyta</taxon>
        <taxon>Spermatophyta</taxon>
        <taxon>Magnoliopsida</taxon>
        <taxon>eudicotyledons</taxon>
        <taxon>Gunneridae</taxon>
        <taxon>Pentapetalae</taxon>
        <taxon>rosids</taxon>
        <taxon>fabids</taxon>
        <taxon>Rosales</taxon>
        <taxon>Rosaceae</taxon>
        <taxon>Rosoideae</taxon>
        <taxon>Rosoideae incertae sedis</taxon>
        <taxon>Rosa</taxon>
    </lineage>
</organism>
<name>A0A2P6R3C7_ROSCH</name>
<proteinExistence type="predicted"/>
<dbReference type="Gramene" id="PRQ40947">
    <property type="protein sequence ID" value="PRQ40947"/>
    <property type="gene ID" value="RchiOBHm_Chr4g0441661"/>
</dbReference>
<comment type="caution">
    <text evidence="1">The sequence shown here is derived from an EMBL/GenBank/DDBJ whole genome shotgun (WGS) entry which is preliminary data.</text>
</comment>
<dbReference type="AlphaFoldDB" id="A0A2P6R3C7"/>
<dbReference type="Proteomes" id="UP000238479">
    <property type="component" value="Chromosome 4"/>
</dbReference>
<dbReference type="EMBL" id="PDCK01000042">
    <property type="protein sequence ID" value="PRQ40947.1"/>
    <property type="molecule type" value="Genomic_DNA"/>
</dbReference>
<reference evidence="1 2" key="1">
    <citation type="journal article" date="2018" name="Nat. Genet.">
        <title>The Rosa genome provides new insights in the design of modern roses.</title>
        <authorList>
            <person name="Bendahmane M."/>
        </authorList>
    </citation>
    <scope>NUCLEOTIDE SEQUENCE [LARGE SCALE GENOMIC DNA]</scope>
    <source>
        <strain evidence="2">cv. Old Blush</strain>
    </source>
</reference>